<evidence type="ECO:0000259" key="10">
    <source>
        <dbReference type="PROSITE" id="PS51671"/>
    </source>
</evidence>
<dbReference type="GO" id="GO:0009094">
    <property type="term" value="P:L-phenylalanine biosynthetic process"/>
    <property type="evidence" value="ECO:0007669"/>
    <property type="project" value="UniProtKB-UniPathway"/>
</dbReference>
<dbReference type="Gene3D" id="3.30.70.260">
    <property type="match status" value="1"/>
</dbReference>
<dbReference type="Pfam" id="PF00800">
    <property type="entry name" value="PDT"/>
    <property type="match status" value="1"/>
</dbReference>
<dbReference type="EMBL" id="LT629690">
    <property type="protein sequence ID" value="SDE88074.1"/>
    <property type="molecule type" value="Genomic_DNA"/>
</dbReference>
<dbReference type="Proteomes" id="UP000182427">
    <property type="component" value="Chromosome I"/>
</dbReference>
<dbReference type="InterPro" id="IPR001086">
    <property type="entry name" value="Preph_deHydtase"/>
</dbReference>
<evidence type="ECO:0000256" key="4">
    <source>
        <dbReference type="ARBA" id="ARBA00023141"/>
    </source>
</evidence>
<dbReference type="PIRSF" id="PIRSF001500">
    <property type="entry name" value="Chor_mut_pdt_Ppr"/>
    <property type="match status" value="1"/>
</dbReference>
<keyword evidence="3" id="KW-0028">Amino-acid biosynthesis</keyword>
<dbReference type="CDD" id="cd13631">
    <property type="entry name" value="PBP2_Ct-PDT_like"/>
    <property type="match status" value="1"/>
</dbReference>
<keyword evidence="5" id="KW-0584">Phenylalanine biosynthesis</keyword>
<dbReference type="AlphaFoldDB" id="A0A1G7GIY9"/>
<organism evidence="11 12">
    <name type="scientific">Terriglobus roseus</name>
    <dbReference type="NCBI Taxonomy" id="392734"/>
    <lineage>
        <taxon>Bacteria</taxon>
        <taxon>Pseudomonadati</taxon>
        <taxon>Acidobacteriota</taxon>
        <taxon>Terriglobia</taxon>
        <taxon>Terriglobales</taxon>
        <taxon>Acidobacteriaceae</taxon>
        <taxon>Terriglobus</taxon>
    </lineage>
</organism>
<accession>A0A1G7GIY9</accession>
<evidence type="ECO:0000313" key="12">
    <source>
        <dbReference type="Proteomes" id="UP000182427"/>
    </source>
</evidence>
<dbReference type="InterPro" id="IPR045865">
    <property type="entry name" value="ACT-like_dom_sf"/>
</dbReference>
<evidence type="ECO:0000313" key="11">
    <source>
        <dbReference type="EMBL" id="SDE88074.1"/>
    </source>
</evidence>
<dbReference type="PROSITE" id="PS51671">
    <property type="entry name" value="ACT"/>
    <property type="match status" value="1"/>
</dbReference>
<protein>
    <recommendedName>
        <fullName evidence="2">prephenate dehydratase</fullName>
        <ecNumber evidence="2">4.2.1.51</ecNumber>
    </recommendedName>
</protein>
<dbReference type="UniPathway" id="UPA00121">
    <property type="reaction ID" value="UER00345"/>
</dbReference>
<dbReference type="GO" id="GO:0004664">
    <property type="term" value="F:prephenate dehydratase activity"/>
    <property type="evidence" value="ECO:0007669"/>
    <property type="project" value="UniProtKB-EC"/>
</dbReference>
<comment type="catalytic activity">
    <reaction evidence="7">
        <text>prephenate + H(+) = 3-phenylpyruvate + CO2 + H2O</text>
        <dbReference type="Rhea" id="RHEA:21648"/>
        <dbReference type="ChEBI" id="CHEBI:15377"/>
        <dbReference type="ChEBI" id="CHEBI:15378"/>
        <dbReference type="ChEBI" id="CHEBI:16526"/>
        <dbReference type="ChEBI" id="CHEBI:18005"/>
        <dbReference type="ChEBI" id="CHEBI:29934"/>
        <dbReference type="EC" id="4.2.1.51"/>
    </reaction>
</comment>
<dbReference type="PANTHER" id="PTHR21022">
    <property type="entry name" value="PREPHENATE DEHYDRATASE P PROTEIN"/>
    <property type="match status" value="1"/>
</dbReference>
<dbReference type="CDD" id="cd04905">
    <property type="entry name" value="ACT_CM-PDT"/>
    <property type="match status" value="1"/>
</dbReference>
<dbReference type="Gene3D" id="3.40.190.10">
    <property type="entry name" value="Periplasmic binding protein-like II"/>
    <property type="match status" value="2"/>
</dbReference>
<name>A0A1G7GIY9_9BACT</name>
<evidence type="ECO:0000259" key="9">
    <source>
        <dbReference type="PROSITE" id="PS51171"/>
    </source>
</evidence>
<dbReference type="SUPFAM" id="SSF55021">
    <property type="entry name" value="ACT-like"/>
    <property type="match status" value="1"/>
</dbReference>
<comment type="pathway">
    <text evidence="1">Amino-acid biosynthesis; L-phenylalanine biosynthesis; phenylpyruvate from prephenate: step 1/1.</text>
</comment>
<keyword evidence="6" id="KW-0456">Lyase</keyword>
<dbReference type="PANTHER" id="PTHR21022:SF19">
    <property type="entry name" value="PREPHENATE DEHYDRATASE-RELATED"/>
    <property type="match status" value="1"/>
</dbReference>
<feature type="domain" description="Prephenate dehydratase" evidence="9">
    <location>
        <begin position="20"/>
        <end position="197"/>
    </location>
</feature>
<sequence>MRENNVDFARRMQEKSELKKIAIQGEPGSNSHLATRQLLGEVELVPCALSVEVLEKLTRSKEADAAVLPVENSLHGAVADHSDLLLRYGVQIVAECSLRIRHALMAVPGVTQEQVNRVLSHPVALSQCRKFFMEHPALEAVPFYDTAGAVKHLMANHVTDAAAIAAPFAADVYGAEILRSGLEDDPKNFTRFFMLTRKEDAEALRPAGSVVNKLSLAFDLPHRPGSLLEALKELVAAGADLTRIDSRPVPGRPWEYTFFVDLRIPSAEAADTIVAGLRQSCREVVELGRYEAAVLPEE</sequence>
<keyword evidence="12" id="KW-1185">Reference proteome</keyword>
<gene>
    <name evidence="11" type="ORF">SAMN05444167_0712</name>
</gene>
<feature type="site" description="Essential for prephenate dehydratase activity" evidence="8">
    <location>
        <position position="190"/>
    </location>
</feature>
<evidence type="ECO:0000256" key="7">
    <source>
        <dbReference type="ARBA" id="ARBA00047848"/>
    </source>
</evidence>
<dbReference type="GO" id="GO:0005737">
    <property type="term" value="C:cytoplasm"/>
    <property type="evidence" value="ECO:0007669"/>
    <property type="project" value="TreeGrafter"/>
</dbReference>
<dbReference type="EC" id="4.2.1.51" evidence="2"/>
<evidence type="ECO:0000256" key="5">
    <source>
        <dbReference type="ARBA" id="ARBA00023222"/>
    </source>
</evidence>
<evidence type="ECO:0000256" key="8">
    <source>
        <dbReference type="PIRSR" id="PIRSR001500-2"/>
    </source>
</evidence>
<evidence type="ECO:0000256" key="6">
    <source>
        <dbReference type="ARBA" id="ARBA00023239"/>
    </source>
</evidence>
<feature type="domain" description="ACT" evidence="10">
    <location>
        <begin position="215"/>
        <end position="292"/>
    </location>
</feature>
<dbReference type="SUPFAM" id="SSF53850">
    <property type="entry name" value="Periplasmic binding protein-like II"/>
    <property type="match status" value="1"/>
</dbReference>
<proteinExistence type="predicted"/>
<evidence type="ECO:0000256" key="2">
    <source>
        <dbReference type="ARBA" id="ARBA00013147"/>
    </source>
</evidence>
<dbReference type="InterPro" id="IPR008242">
    <property type="entry name" value="Chor_mutase/pphenate_deHydtase"/>
</dbReference>
<evidence type="ECO:0000256" key="1">
    <source>
        <dbReference type="ARBA" id="ARBA00004741"/>
    </source>
</evidence>
<dbReference type="InterPro" id="IPR002912">
    <property type="entry name" value="ACT_dom"/>
</dbReference>
<evidence type="ECO:0000256" key="3">
    <source>
        <dbReference type="ARBA" id="ARBA00022605"/>
    </source>
</evidence>
<reference evidence="11 12" key="1">
    <citation type="submission" date="2016-10" db="EMBL/GenBank/DDBJ databases">
        <authorList>
            <person name="de Groot N.N."/>
        </authorList>
    </citation>
    <scope>NUCLEOTIDE SEQUENCE [LARGE SCALE GENOMIC DNA]</scope>
    <source>
        <strain evidence="11 12">GAS232</strain>
    </source>
</reference>
<dbReference type="RefSeq" id="WP_231966715.1">
    <property type="nucleotide sequence ID" value="NZ_LT629690.1"/>
</dbReference>
<dbReference type="PROSITE" id="PS51171">
    <property type="entry name" value="PREPHENATE_DEHYDR_3"/>
    <property type="match status" value="1"/>
</dbReference>
<keyword evidence="4" id="KW-0057">Aromatic amino acid biosynthesis</keyword>